<dbReference type="GO" id="GO:0051920">
    <property type="term" value="F:peroxiredoxin activity"/>
    <property type="evidence" value="ECO:0007669"/>
    <property type="project" value="InterPro"/>
</dbReference>
<dbReference type="SUPFAM" id="SSF69118">
    <property type="entry name" value="AhpD-like"/>
    <property type="match status" value="1"/>
</dbReference>
<evidence type="ECO:0000259" key="1">
    <source>
        <dbReference type="Pfam" id="PF02627"/>
    </source>
</evidence>
<gene>
    <name evidence="2" type="ORF">ZHD862_LOCUS16024</name>
</gene>
<dbReference type="AlphaFoldDB" id="A0A814LYE3"/>
<accession>A0A814LYE3</accession>
<dbReference type="InterPro" id="IPR003779">
    <property type="entry name" value="CMD-like"/>
</dbReference>
<dbReference type="PANTHER" id="PTHR34846">
    <property type="entry name" value="4-CARBOXYMUCONOLACTONE DECARBOXYLASE FAMILY PROTEIN (AFU_ORTHOLOGUE AFUA_6G11590)"/>
    <property type="match status" value="1"/>
</dbReference>
<dbReference type="Gene3D" id="1.20.1290.10">
    <property type="entry name" value="AhpD-like"/>
    <property type="match status" value="1"/>
</dbReference>
<dbReference type="Proteomes" id="UP000663864">
    <property type="component" value="Unassembled WGS sequence"/>
</dbReference>
<dbReference type="InterPro" id="IPR029032">
    <property type="entry name" value="AhpD-like"/>
</dbReference>
<dbReference type="EMBL" id="CAJNOT010000743">
    <property type="protein sequence ID" value="CAF1070116.1"/>
    <property type="molecule type" value="Genomic_DNA"/>
</dbReference>
<sequence length="188" mass="22165">MFYLISKPKIMSEEDNNCQVRLPLKDIPFELQQKIIDLDGRPDLNLYKVLANNPTLLRSWIDFAYSLRRNCTTSWQLRELMILRSAQLFNSQYEWFQHEQMAKQCGISIEKIDSIKEWQKSSLFDEKEKVVLELMESLIQNGGTISEELDKELKKYFTEAEYLELILTGSFYIMVPTVLKALQIPIEN</sequence>
<proteinExistence type="predicted"/>
<dbReference type="PANTHER" id="PTHR34846:SF11">
    <property type="entry name" value="4-CARBOXYMUCONOLACTONE DECARBOXYLASE FAMILY PROTEIN (AFU_ORTHOLOGUE AFUA_6G11590)"/>
    <property type="match status" value="1"/>
</dbReference>
<evidence type="ECO:0000313" key="2">
    <source>
        <dbReference type="EMBL" id="CAF1070116.1"/>
    </source>
</evidence>
<feature type="domain" description="Carboxymuconolactone decarboxylase-like" evidence="1">
    <location>
        <begin position="54"/>
        <end position="135"/>
    </location>
</feature>
<organism evidence="2 3">
    <name type="scientific">Rotaria sordida</name>
    <dbReference type="NCBI Taxonomy" id="392033"/>
    <lineage>
        <taxon>Eukaryota</taxon>
        <taxon>Metazoa</taxon>
        <taxon>Spiralia</taxon>
        <taxon>Gnathifera</taxon>
        <taxon>Rotifera</taxon>
        <taxon>Eurotatoria</taxon>
        <taxon>Bdelloidea</taxon>
        <taxon>Philodinida</taxon>
        <taxon>Philodinidae</taxon>
        <taxon>Rotaria</taxon>
    </lineage>
</organism>
<comment type="caution">
    <text evidence="2">The sequence shown here is derived from an EMBL/GenBank/DDBJ whole genome shotgun (WGS) entry which is preliminary data.</text>
</comment>
<dbReference type="Pfam" id="PF02627">
    <property type="entry name" value="CMD"/>
    <property type="match status" value="1"/>
</dbReference>
<evidence type="ECO:0000313" key="3">
    <source>
        <dbReference type="Proteomes" id="UP000663864"/>
    </source>
</evidence>
<protein>
    <recommendedName>
        <fullName evidence="1">Carboxymuconolactone decarboxylase-like domain-containing protein</fullName>
    </recommendedName>
</protein>
<reference evidence="2" key="1">
    <citation type="submission" date="2021-02" db="EMBL/GenBank/DDBJ databases">
        <authorList>
            <person name="Nowell W R."/>
        </authorList>
    </citation>
    <scope>NUCLEOTIDE SEQUENCE</scope>
</reference>
<name>A0A814LYE3_9BILA</name>